<gene>
    <name evidence="7" type="ORF">HMPREF9943_00418</name>
</gene>
<sequence>MALLSAFEGALAQGILWSIMALGVYITFRILDIADLTVDGSFATGGAICAVLIISGVHPLIAVCAGTLAGCIAGFITGLLITKCHIPAILSGILTQIGLYSINLRIMGDKSNIPLLSAKSIFDWIRNLGLRDSYAIIFVGLIFVIIIIAGLYWFFGTEIGSAIRATGNNEQMVRAVGVNTNTTKLIGVTLSNGLIAMSGALVAQSQGSSDVKMGIGAIVIALASIVIGEVIFSKITKGYFLLRLVSIVIGSIIYRVVIAFVLQMGLSTNDLKLLTAIIVGIALTIPVVLSHRHQMANYKKLTQEVDAKNASN</sequence>
<evidence type="ECO:0000256" key="4">
    <source>
        <dbReference type="ARBA" id="ARBA00022989"/>
    </source>
</evidence>
<evidence type="ECO:0008006" key="9">
    <source>
        <dbReference type="Google" id="ProtNLM"/>
    </source>
</evidence>
<dbReference type="PANTHER" id="PTHR32196:SF69">
    <property type="entry name" value="BRANCHED-CHAIN AMINO ACID TRANSPORT SYSTEM, PERMEASE PROTEIN"/>
    <property type="match status" value="1"/>
</dbReference>
<comment type="caution">
    <text evidence="7">The sequence shown here is derived from an EMBL/GenBank/DDBJ whole genome shotgun (WGS) entry which is preliminary data.</text>
</comment>
<feature type="transmembrane region" description="Helical" evidence="6">
    <location>
        <begin position="185"/>
        <end position="203"/>
    </location>
</feature>
<protein>
    <recommendedName>
        <fullName evidence="9">ABC transporter permease</fullName>
    </recommendedName>
</protein>
<feature type="transmembrane region" description="Helical" evidence="6">
    <location>
        <begin position="60"/>
        <end position="81"/>
    </location>
</feature>
<dbReference type="CDD" id="cd06574">
    <property type="entry name" value="TM_PBP1_branched-chain-AA_like"/>
    <property type="match status" value="1"/>
</dbReference>
<evidence type="ECO:0000256" key="3">
    <source>
        <dbReference type="ARBA" id="ARBA00022692"/>
    </source>
</evidence>
<evidence type="ECO:0000256" key="5">
    <source>
        <dbReference type="ARBA" id="ARBA00023136"/>
    </source>
</evidence>
<dbReference type="GO" id="GO:0022857">
    <property type="term" value="F:transmembrane transporter activity"/>
    <property type="evidence" value="ECO:0007669"/>
    <property type="project" value="InterPro"/>
</dbReference>
<feature type="transmembrane region" description="Helical" evidence="6">
    <location>
        <begin position="215"/>
        <end position="232"/>
    </location>
</feature>
<dbReference type="Pfam" id="PF02653">
    <property type="entry name" value="BPD_transp_2"/>
    <property type="match status" value="1"/>
</dbReference>
<keyword evidence="5 6" id="KW-0472">Membrane</keyword>
<feature type="transmembrane region" description="Helical" evidence="6">
    <location>
        <begin position="6"/>
        <end position="26"/>
    </location>
</feature>
<evidence type="ECO:0000256" key="6">
    <source>
        <dbReference type="SAM" id="Phobius"/>
    </source>
</evidence>
<dbReference type="PATRIC" id="fig|999415.3.peg.413"/>
<evidence type="ECO:0000256" key="2">
    <source>
        <dbReference type="ARBA" id="ARBA00022475"/>
    </source>
</evidence>
<dbReference type="AlphaFoldDB" id="M2Q2Y2"/>
<dbReference type="STRING" id="999415.HMPREF9943_00418"/>
<organism evidence="7 8">
    <name type="scientific">Eggerthia catenaformis OT 569 = DSM 20559</name>
    <dbReference type="NCBI Taxonomy" id="999415"/>
    <lineage>
        <taxon>Bacteria</taxon>
        <taxon>Bacillati</taxon>
        <taxon>Bacillota</taxon>
        <taxon>Erysipelotrichia</taxon>
        <taxon>Erysipelotrichales</taxon>
        <taxon>Coprobacillaceae</taxon>
        <taxon>Eggerthia</taxon>
    </lineage>
</organism>
<feature type="transmembrane region" description="Helical" evidence="6">
    <location>
        <begin position="271"/>
        <end position="290"/>
    </location>
</feature>
<keyword evidence="4 6" id="KW-1133">Transmembrane helix</keyword>
<evidence type="ECO:0000256" key="1">
    <source>
        <dbReference type="ARBA" id="ARBA00004651"/>
    </source>
</evidence>
<dbReference type="RefSeq" id="WP_004801619.1">
    <property type="nucleotide sequence ID" value="NZ_AUGJ01000016.1"/>
</dbReference>
<dbReference type="PANTHER" id="PTHR32196">
    <property type="entry name" value="ABC TRANSPORTER PERMEASE PROTEIN YPHD-RELATED-RELATED"/>
    <property type="match status" value="1"/>
</dbReference>
<keyword evidence="3 6" id="KW-0812">Transmembrane</keyword>
<feature type="transmembrane region" description="Helical" evidence="6">
    <location>
        <begin position="33"/>
        <end position="54"/>
    </location>
</feature>
<feature type="transmembrane region" description="Helical" evidence="6">
    <location>
        <begin position="244"/>
        <end position="265"/>
    </location>
</feature>
<keyword evidence="2" id="KW-1003">Cell membrane</keyword>
<dbReference type="BioCyc" id="ECAT999415-HMP:GTTI-428-MONOMER"/>
<evidence type="ECO:0000313" key="7">
    <source>
        <dbReference type="EMBL" id="EMD17265.1"/>
    </source>
</evidence>
<keyword evidence="8" id="KW-1185">Reference proteome</keyword>
<feature type="transmembrane region" description="Helical" evidence="6">
    <location>
        <begin position="134"/>
        <end position="155"/>
    </location>
</feature>
<comment type="subcellular location">
    <subcellularLocation>
        <location evidence="1">Cell membrane</location>
        <topology evidence="1">Multi-pass membrane protein</topology>
    </subcellularLocation>
</comment>
<name>M2Q2Y2_9FIRM</name>
<dbReference type="InterPro" id="IPR001851">
    <property type="entry name" value="ABC_transp_permease"/>
</dbReference>
<accession>M2Q2Y2</accession>
<dbReference type="OrthoDB" id="9778389at2"/>
<dbReference type="eggNOG" id="COG4120">
    <property type="taxonomic scope" value="Bacteria"/>
</dbReference>
<reference evidence="7 8" key="1">
    <citation type="submission" date="2013-02" db="EMBL/GenBank/DDBJ databases">
        <title>The Genome Sequence of Lactobacillus catenaformis F0143.</title>
        <authorList>
            <consortium name="The Broad Institute Genome Sequencing Platform"/>
            <person name="Earl A."/>
            <person name="Ward D."/>
            <person name="Feldgarden M."/>
            <person name="Gevers D."/>
            <person name="Izard J."/>
            <person name="Blanton J.M."/>
            <person name="Mathney J."/>
            <person name="Dewhirst F.E."/>
            <person name="Young S.K."/>
            <person name="Zeng Q."/>
            <person name="Gargeya S."/>
            <person name="Fitzgerald M."/>
            <person name="Haas B."/>
            <person name="Abouelleil A."/>
            <person name="Alvarado L."/>
            <person name="Arachchi H.M."/>
            <person name="Berlin A."/>
            <person name="Chapman S.B."/>
            <person name="Gearin G."/>
            <person name="Goldberg J."/>
            <person name="Griggs A."/>
            <person name="Gujja S."/>
            <person name="Hansen M."/>
            <person name="Heiman D."/>
            <person name="Howarth C."/>
            <person name="Larimer J."/>
            <person name="Lui A."/>
            <person name="MacDonald P.J.P."/>
            <person name="McCowen C."/>
            <person name="Montmayeur A."/>
            <person name="Murphy C."/>
            <person name="Neiman D."/>
            <person name="Pearson M."/>
            <person name="Priest M."/>
            <person name="Roberts A."/>
            <person name="Saif S."/>
            <person name="Shea T."/>
            <person name="Sisk P."/>
            <person name="Stolte C."/>
            <person name="Sykes S."/>
            <person name="Wortman J."/>
            <person name="Nusbaum C."/>
            <person name="Birren B."/>
        </authorList>
    </citation>
    <scope>NUCLEOTIDE SEQUENCE [LARGE SCALE GENOMIC DNA]</scope>
    <source>
        <strain evidence="7 8">OT 569</strain>
    </source>
</reference>
<dbReference type="Proteomes" id="UP000011758">
    <property type="component" value="Unassembled WGS sequence"/>
</dbReference>
<dbReference type="EMBL" id="AGEJ01000008">
    <property type="protein sequence ID" value="EMD17265.1"/>
    <property type="molecule type" value="Genomic_DNA"/>
</dbReference>
<proteinExistence type="predicted"/>
<dbReference type="GO" id="GO:0005886">
    <property type="term" value="C:plasma membrane"/>
    <property type="evidence" value="ECO:0007669"/>
    <property type="project" value="UniProtKB-SubCell"/>
</dbReference>
<evidence type="ECO:0000313" key="8">
    <source>
        <dbReference type="Proteomes" id="UP000011758"/>
    </source>
</evidence>
<feature type="transmembrane region" description="Helical" evidence="6">
    <location>
        <begin position="88"/>
        <end position="107"/>
    </location>
</feature>